<dbReference type="InterPro" id="IPR014718">
    <property type="entry name" value="GH-type_carb-bd"/>
</dbReference>
<dbReference type="GO" id="GO:0005975">
    <property type="term" value="P:carbohydrate metabolic process"/>
    <property type="evidence" value="ECO:0007669"/>
    <property type="project" value="InterPro"/>
</dbReference>
<dbReference type="Pfam" id="PF01263">
    <property type="entry name" value="Aldose_epim"/>
    <property type="match status" value="1"/>
</dbReference>
<evidence type="ECO:0000313" key="2">
    <source>
        <dbReference type="Proteomes" id="UP000712673"/>
    </source>
</evidence>
<dbReference type="CDD" id="cd01081">
    <property type="entry name" value="Aldose_epim"/>
    <property type="match status" value="1"/>
</dbReference>
<dbReference type="GO" id="GO:0030246">
    <property type="term" value="F:carbohydrate binding"/>
    <property type="evidence" value="ECO:0007669"/>
    <property type="project" value="InterPro"/>
</dbReference>
<evidence type="ECO:0000313" key="1">
    <source>
        <dbReference type="EMBL" id="MBM3222929.1"/>
    </source>
</evidence>
<proteinExistence type="predicted"/>
<comment type="caution">
    <text evidence="1">The sequence shown here is derived from an EMBL/GenBank/DDBJ whole genome shotgun (WGS) entry which is preliminary data.</text>
</comment>
<dbReference type="GO" id="GO:0016853">
    <property type="term" value="F:isomerase activity"/>
    <property type="evidence" value="ECO:0007669"/>
    <property type="project" value="InterPro"/>
</dbReference>
<dbReference type="SUPFAM" id="SSF74650">
    <property type="entry name" value="Galactose mutarotase-like"/>
    <property type="match status" value="1"/>
</dbReference>
<accession>A0A938B1I7</accession>
<dbReference type="Gene3D" id="2.70.98.10">
    <property type="match status" value="1"/>
</dbReference>
<protein>
    <submittedName>
        <fullName evidence="1">Aldose 1-epimerase</fullName>
    </submittedName>
</protein>
<dbReference type="AlphaFoldDB" id="A0A938B1I7"/>
<reference evidence="1" key="1">
    <citation type="submission" date="2019-03" db="EMBL/GenBank/DDBJ databases">
        <title>Lake Tanganyika Metagenome-Assembled Genomes (MAGs).</title>
        <authorList>
            <person name="Tran P."/>
        </authorList>
    </citation>
    <scope>NUCLEOTIDE SEQUENCE</scope>
    <source>
        <strain evidence="1">K_DeepCast_65m_m2_066</strain>
    </source>
</reference>
<gene>
    <name evidence="1" type="ORF">FJZ47_03875</name>
</gene>
<dbReference type="InterPro" id="IPR011013">
    <property type="entry name" value="Gal_mutarotase_sf_dom"/>
</dbReference>
<name>A0A938B1I7_UNCTE</name>
<dbReference type="InterPro" id="IPR008183">
    <property type="entry name" value="Aldose_1/G6P_1-epimerase"/>
</dbReference>
<dbReference type="Proteomes" id="UP000712673">
    <property type="component" value="Unassembled WGS sequence"/>
</dbReference>
<dbReference type="EMBL" id="VGLS01000072">
    <property type="protein sequence ID" value="MBM3222929.1"/>
    <property type="molecule type" value="Genomic_DNA"/>
</dbReference>
<organism evidence="1 2">
    <name type="scientific">Tectimicrobiota bacterium</name>
    <dbReference type="NCBI Taxonomy" id="2528274"/>
    <lineage>
        <taxon>Bacteria</taxon>
        <taxon>Pseudomonadati</taxon>
        <taxon>Nitrospinota/Tectimicrobiota group</taxon>
        <taxon>Candidatus Tectimicrobiota</taxon>
    </lineage>
</organism>
<sequence>MPLLSVASVQNHQMTRNHPRAIISPALTRRPAVCLAPLTSTHTRITIPLAVLMHTPARCMLATVREAYGMAQRYTITTARRDTAEIFTLRDAELAAEIAPAWGNNCFVFQGECPILEPVEFAAMQARPTSYGIPILFPFPNRLRDGVILFRAQRYAVNPNRHGFVRDKAWRVLASGASDVDGAWLTSRLDATGYAAAILQQYPFPFQLEVTYRLRDATLRMETVMRNVGNHDMPVGFGIHPYFRCPEQGTLCVPARQRWELDDSLPTGTLLAVDGAYDLRQPRDVNSLQLDDIYTDLIAEADGLVRCTLRDHQRGLETVVAFEAAQFPHVVIYTPPAPRQAICIEPYTCPTDGVNLQERGVDSNRVVLSPGEARHYVIAMHTRKIAPGM</sequence>